<evidence type="ECO:0000259" key="1">
    <source>
        <dbReference type="Pfam" id="PF03067"/>
    </source>
</evidence>
<sequence>MDAIGYLNPAMNAEQLLIMVICDIVKNKEVNGHGYMISPPNRASLWRIDPLQPINFNDNEYFCGGTHVQYYKNYGKCGPCGDNWRDPVPRSNENGGTYGNSKIVANYTTESVITVVSRITANHLGSLYFHLCELKNFSEPETEDCFQLLRLADGEISFQITSSLINDIYTRVQLPKNVVCERCVLRWHYRTGNSWGLCEDGTGGMGCGNQEIFRSCADISILPVDAIIDNNLD</sequence>
<dbReference type="AlphaFoldDB" id="A0ABD1F319"/>
<dbReference type="Proteomes" id="UP001566132">
    <property type="component" value="Unassembled WGS sequence"/>
</dbReference>
<dbReference type="InterPro" id="IPR004302">
    <property type="entry name" value="Cellulose/chitin-bd_N"/>
</dbReference>
<protein>
    <recommendedName>
        <fullName evidence="1">Chitin-binding type-4 domain-containing protein</fullName>
    </recommendedName>
</protein>
<evidence type="ECO:0000313" key="2">
    <source>
        <dbReference type="EMBL" id="KAL1506765.1"/>
    </source>
</evidence>
<keyword evidence="3" id="KW-1185">Reference proteome</keyword>
<dbReference type="Pfam" id="PF03067">
    <property type="entry name" value="LPMO_10"/>
    <property type="match status" value="1"/>
</dbReference>
<proteinExistence type="predicted"/>
<organism evidence="2 3">
    <name type="scientific">Hypothenemus hampei</name>
    <name type="common">Coffee berry borer</name>
    <dbReference type="NCBI Taxonomy" id="57062"/>
    <lineage>
        <taxon>Eukaryota</taxon>
        <taxon>Metazoa</taxon>
        <taxon>Ecdysozoa</taxon>
        <taxon>Arthropoda</taxon>
        <taxon>Hexapoda</taxon>
        <taxon>Insecta</taxon>
        <taxon>Pterygota</taxon>
        <taxon>Neoptera</taxon>
        <taxon>Endopterygota</taxon>
        <taxon>Coleoptera</taxon>
        <taxon>Polyphaga</taxon>
        <taxon>Cucujiformia</taxon>
        <taxon>Curculionidae</taxon>
        <taxon>Scolytinae</taxon>
        <taxon>Hypothenemus</taxon>
    </lineage>
</organism>
<dbReference type="EMBL" id="JBDJPC010000004">
    <property type="protein sequence ID" value="KAL1506765.1"/>
    <property type="molecule type" value="Genomic_DNA"/>
</dbReference>
<accession>A0ABD1F319</accession>
<name>A0ABD1F319_HYPHA</name>
<comment type="caution">
    <text evidence="2">The sequence shown here is derived from an EMBL/GenBank/DDBJ whole genome shotgun (WGS) entry which is preliminary data.</text>
</comment>
<evidence type="ECO:0000313" key="3">
    <source>
        <dbReference type="Proteomes" id="UP001566132"/>
    </source>
</evidence>
<gene>
    <name evidence="2" type="ORF">ABEB36_006068</name>
</gene>
<reference evidence="2 3" key="1">
    <citation type="submission" date="2024-05" db="EMBL/GenBank/DDBJ databases">
        <title>Genetic variation in Jamaican populations of the coffee berry borer (Hypothenemus hampei).</title>
        <authorList>
            <person name="Errbii M."/>
            <person name="Myrie A."/>
        </authorList>
    </citation>
    <scope>NUCLEOTIDE SEQUENCE [LARGE SCALE GENOMIC DNA]</scope>
    <source>
        <strain evidence="2">JA-Hopewell-2020-01-JO</strain>
        <tissue evidence="2">Whole body</tissue>
    </source>
</reference>
<feature type="domain" description="Chitin-binding type-4" evidence="1">
    <location>
        <begin position="33"/>
        <end position="219"/>
    </location>
</feature>